<keyword evidence="3" id="KW-1185">Reference proteome</keyword>
<organism evidence="2 3">
    <name type="scientific">Cloeon dipterum</name>
    <dbReference type="NCBI Taxonomy" id="197152"/>
    <lineage>
        <taxon>Eukaryota</taxon>
        <taxon>Metazoa</taxon>
        <taxon>Ecdysozoa</taxon>
        <taxon>Arthropoda</taxon>
        <taxon>Hexapoda</taxon>
        <taxon>Insecta</taxon>
        <taxon>Pterygota</taxon>
        <taxon>Palaeoptera</taxon>
        <taxon>Ephemeroptera</taxon>
        <taxon>Pisciforma</taxon>
        <taxon>Baetidae</taxon>
        <taxon>Cloeon</taxon>
    </lineage>
</organism>
<proteinExistence type="predicted"/>
<evidence type="ECO:0000313" key="2">
    <source>
        <dbReference type="EMBL" id="CAB3361993.1"/>
    </source>
</evidence>
<feature type="region of interest" description="Disordered" evidence="1">
    <location>
        <begin position="1"/>
        <end position="34"/>
    </location>
</feature>
<sequence length="120" mass="13022">MRSSSVTLGSQFFPGANYPRHRSQHDSRGVARPRAPPEYALAGHLRRFSTSTVALGPKGTLVSPNRCTLLLPDKIGSNSDNGRVQVAPRTAKSGMHRARSASSLPLMVLHYNTGETKVRN</sequence>
<evidence type="ECO:0000313" key="3">
    <source>
        <dbReference type="Proteomes" id="UP000494165"/>
    </source>
</evidence>
<feature type="compositionally biased region" description="Polar residues" evidence="1">
    <location>
        <begin position="1"/>
        <end position="10"/>
    </location>
</feature>
<dbReference type="EMBL" id="CADEPI010000007">
    <property type="protein sequence ID" value="CAB3361993.1"/>
    <property type="molecule type" value="Genomic_DNA"/>
</dbReference>
<gene>
    <name evidence="2" type="ORF">CLODIP_2_CD01772</name>
</gene>
<evidence type="ECO:0000256" key="1">
    <source>
        <dbReference type="SAM" id="MobiDB-lite"/>
    </source>
</evidence>
<dbReference type="Proteomes" id="UP000494165">
    <property type="component" value="Unassembled WGS sequence"/>
</dbReference>
<dbReference type="AlphaFoldDB" id="A0A8S1BYM5"/>
<protein>
    <submittedName>
        <fullName evidence="2">Uncharacterized protein</fullName>
    </submittedName>
</protein>
<reference evidence="2 3" key="1">
    <citation type="submission" date="2020-04" db="EMBL/GenBank/DDBJ databases">
        <authorList>
            <person name="Alioto T."/>
            <person name="Alioto T."/>
            <person name="Gomez Garrido J."/>
        </authorList>
    </citation>
    <scope>NUCLEOTIDE SEQUENCE [LARGE SCALE GENOMIC DNA]</scope>
</reference>
<accession>A0A8S1BYM5</accession>
<name>A0A8S1BYM5_9INSE</name>
<comment type="caution">
    <text evidence="2">The sequence shown here is derived from an EMBL/GenBank/DDBJ whole genome shotgun (WGS) entry which is preliminary data.</text>
</comment>